<gene>
    <name evidence="2" type="ORF">LMG29542_02854</name>
</gene>
<proteinExistence type="predicted"/>
<dbReference type="EMBL" id="CADIKH010000011">
    <property type="protein sequence ID" value="CAB3756393.1"/>
    <property type="molecule type" value="Genomic_DNA"/>
</dbReference>
<organism evidence="2 3">
    <name type="scientific">Paraburkholderia humisilvae</name>
    <dbReference type="NCBI Taxonomy" id="627669"/>
    <lineage>
        <taxon>Bacteria</taxon>
        <taxon>Pseudomonadati</taxon>
        <taxon>Pseudomonadota</taxon>
        <taxon>Betaproteobacteria</taxon>
        <taxon>Burkholderiales</taxon>
        <taxon>Burkholderiaceae</taxon>
        <taxon>Paraburkholderia</taxon>
    </lineage>
</organism>
<dbReference type="InterPro" id="IPR000182">
    <property type="entry name" value="GNAT_dom"/>
</dbReference>
<evidence type="ECO:0000313" key="3">
    <source>
        <dbReference type="Proteomes" id="UP000494363"/>
    </source>
</evidence>
<dbReference type="InterPro" id="IPR016181">
    <property type="entry name" value="Acyl_CoA_acyltransferase"/>
</dbReference>
<keyword evidence="3" id="KW-1185">Reference proteome</keyword>
<accession>A0A6J5DR78</accession>
<dbReference type="Pfam" id="PF13508">
    <property type="entry name" value="Acetyltransf_7"/>
    <property type="match status" value="1"/>
</dbReference>
<sequence>MQAIVLSNASRINAMNDAIRLRAATPDDEAFLIELRKLTMTEHLARAGEPIDDESHRLRMLANFDLAQIICCDALRIGLMKLVRSKDGWYLQQMQILPTYQSRGIGAEVIRAVLTEARLAGVAVSLSVLRGNPAMRLYERLGFQVMAETNIDFTMTCKP</sequence>
<dbReference type="PROSITE" id="PS51186">
    <property type="entry name" value="GNAT"/>
    <property type="match status" value="1"/>
</dbReference>
<evidence type="ECO:0000259" key="1">
    <source>
        <dbReference type="PROSITE" id="PS51186"/>
    </source>
</evidence>
<dbReference type="CDD" id="cd04301">
    <property type="entry name" value="NAT_SF"/>
    <property type="match status" value="1"/>
</dbReference>
<dbReference type="Proteomes" id="UP000494363">
    <property type="component" value="Unassembled WGS sequence"/>
</dbReference>
<evidence type="ECO:0000313" key="2">
    <source>
        <dbReference type="EMBL" id="CAB3756393.1"/>
    </source>
</evidence>
<dbReference type="GO" id="GO:0016747">
    <property type="term" value="F:acyltransferase activity, transferring groups other than amino-acyl groups"/>
    <property type="evidence" value="ECO:0007669"/>
    <property type="project" value="InterPro"/>
</dbReference>
<dbReference type="AlphaFoldDB" id="A0A6J5DR78"/>
<reference evidence="2 3" key="1">
    <citation type="submission" date="2020-04" db="EMBL/GenBank/DDBJ databases">
        <authorList>
            <person name="De Canck E."/>
        </authorList>
    </citation>
    <scope>NUCLEOTIDE SEQUENCE [LARGE SCALE GENOMIC DNA]</scope>
    <source>
        <strain evidence="2 3">LMG 29542</strain>
    </source>
</reference>
<protein>
    <recommendedName>
        <fullName evidence="1">N-acetyltransferase domain-containing protein</fullName>
    </recommendedName>
</protein>
<feature type="domain" description="N-acetyltransferase" evidence="1">
    <location>
        <begin position="19"/>
        <end position="159"/>
    </location>
</feature>
<dbReference type="Gene3D" id="3.40.630.30">
    <property type="match status" value="1"/>
</dbReference>
<name>A0A6J5DR78_9BURK</name>
<dbReference type="SUPFAM" id="SSF55729">
    <property type="entry name" value="Acyl-CoA N-acyltransferases (Nat)"/>
    <property type="match status" value="1"/>
</dbReference>